<comment type="caution">
    <text evidence="16">The sequence shown here is derived from an EMBL/GenBank/DDBJ whole genome shotgun (WGS) entry which is preliminary data.</text>
</comment>
<dbReference type="SUPFAM" id="SSF52540">
    <property type="entry name" value="P-loop containing nucleoside triphosphate hydrolases"/>
    <property type="match status" value="2"/>
</dbReference>
<feature type="domain" description="UvrD-like helicase C-terminal" evidence="15">
    <location>
        <begin position="278"/>
        <end position="560"/>
    </location>
</feature>
<feature type="binding site" evidence="14">
    <location>
        <position position="1120"/>
    </location>
    <ligand>
        <name>[4Fe-4S] cluster</name>
        <dbReference type="ChEBI" id="CHEBI:49883"/>
    </ligand>
</feature>
<dbReference type="InterPro" id="IPR014017">
    <property type="entry name" value="DNA_helicase_UvrD-like_C"/>
</dbReference>
<evidence type="ECO:0000256" key="12">
    <source>
        <dbReference type="ARBA" id="ARBA00023125"/>
    </source>
</evidence>
<gene>
    <name evidence="14" type="primary">addB</name>
    <name evidence="16" type="ORF">JOC94_004535</name>
</gene>
<evidence type="ECO:0000256" key="9">
    <source>
        <dbReference type="ARBA" id="ARBA00022840"/>
    </source>
</evidence>
<evidence type="ECO:0000256" key="7">
    <source>
        <dbReference type="ARBA" id="ARBA00022806"/>
    </source>
</evidence>
<keyword evidence="11 14" id="KW-0411">Iron-sulfur</keyword>
<keyword evidence="9 14" id="KW-0067">ATP-binding</keyword>
<comment type="cofactor">
    <cofactor evidence="14">
        <name>[4Fe-4S] cluster</name>
        <dbReference type="ChEBI" id="CHEBI:49883"/>
    </cofactor>
    <text evidence="14">Binds 1 [4Fe-4S] cluster.</text>
</comment>
<evidence type="ECO:0000256" key="6">
    <source>
        <dbReference type="ARBA" id="ARBA00022801"/>
    </source>
</evidence>
<evidence type="ECO:0000256" key="4">
    <source>
        <dbReference type="ARBA" id="ARBA00022741"/>
    </source>
</evidence>
<evidence type="ECO:0000256" key="11">
    <source>
        <dbReference type="ARBA" id="ARBA00023014"/>
    </source>
</evidence>
<evidence type="ECO:0000256" key="14">
    <source>
        <dbReference type="HAMAP-Rule" id="MF_01452"/>
    </source>
</evidence>
<evidence type="ECO:0000256" key="8">
    <source>
        <dbReference type="ARBA" id="ARBA00022839"/>
    </source>
</evidence>
<comment type="miscellaneous">
    <text evidence="14">Despite having conserved helicase domains, this subunit does not have helicase activity.</text>
</comment>
<dbReference type="Gene3D" id="3.90.320.10">
    <property type="match status" value="1"/>
</dbReference>
<keyword evidence="5 14" id="KW-0227">DNA damage</keyword>
<dbReference type="Pfam" id="PF13361">
    <property type="entry name" value="UvrD_C"/>
    <property type="match status" value="1"/>
</dbReference>
<keyword evidence="13 14" id="KW-0234">DNA repair</keyword>
<evidence type="ECO:0000256" key="5">
    <source>
        <dbReference type="ARBA" id="ARBA00022763"/>
    </source>
</evidence>
<comment type="cofactor">
    <cofactor evidence="14">
        <name>Mg(2+)</name>
        <dbReference type="ChEBI" id="CHEBI:18420"/>
    </cofactor>
</comment>
<dbReference type="PANTHER" id="PTHR30591:SF1">
    <property type="entry name" value="RECBCD ENZYME SUBUNIT RECC"/>
    <property type="match status" value="1"/>
</dbReference>
<evidence type="ECO:0000259" key="15">
    <source>
        <dbReference type="PROSITE" id="PS51217"/>
    </source>
</evidence>
<keyword evidence="4 14" id="KW-0547">Nucleotide-binding</keyword>
<evidence type="ECO:0000256" key="13">
    <source>
        <dbReference type="ARBA" id="ARBA00023204"/>
    </source>
</evidence>
<dbReference type="EMBL" id="JAFBFH010000051">
    <property type="protein sequence ID" value="MBM7717506.1"/>
    <property type="molecule type" value="Genomic_DNA"/>
</dbReference>
<dbReference type="Gene3D" id="6.10.140.1030">
    <property type="match status" value="1"/>
</dbReference>
<dbReference type="PROSITE" id="PS51217">
    <property type="entry name" value="UVRD_HELICASE_CTER"/>
    <property type="match status" value="1"/>
</dbReference>
<dbReference type="Pfam" id="PF21445">
    <property type="entry name" value="ADDB_N"/>
    <property type="match status" value="1"/>
</dbReference>
<organism evidence="16 17">
    <name type="scientific">Siminovitchia thermophila</name>
    <dbReference type="NCBI Taxonomy" id="1245522"/>
    <lineage>
        <taxon>Bacteria</taxon>
        <taxon>Bacillati</taxon>
        <taxon>Bacillota</taxon>
        <taxon>Bacilli</taxon>
        <taxon>Bacillales</taxon>
        <taxon>Bacillaceae</taxon>
        <taxon>Siminovitchia</taxon>
    </lineage>
</organism>
<evidence type="ECO:0000313" key="17">
    <source>
        <dbReference type="Proteomes" id="UP000823485"/>
    </source>
</evidence>
<keyword evidence="7 14" id="KW-0347">Helicase</keyword>
<dbReference type="EC" id="3.1.-.-" evidence="14"/>
<feature type="binding site" evidence="14">
    <location>
        <position position="800"/>
    </location>
    <ligand>
        <name>[4Fe-4S] cluster</name>
        <dbReference type="ChEBI" id="CHEBI:49883"/>
    </ligand>
</feature>
<keyword evidence="2 14" id="KW-0540">Nuclease</keyword>
<comment type="function">
    <text evidence="14">The heterodimer acts as both an ATP-dependent DNA helicase and an ATP-dependent, dual-direction single-stranded exonuclease. Recognizes the chi site generating a DNA molecule suitable for the initiation of homologous recombination. The AddB subunit has 5' -&gt; 3' nuclease activity but not helicase activity.</text>
</comment>
<name>A0ABS2RCW8_9BACI</name>
<keyword evidence="12 14" id="KW-0238">DNA-binding</keyword>
<dbReference type="NCBIfam" id="TIGR02773">
    <property type="entry name" value="addB_Gpos"/>
    <property type="match status" value="1"/>
</dbReference>
<dbReference type="Pfam" id="PF12705">
    <property type="entry name" value="PDDEXK_1"/>
    <property type="match status" value="1"/>
</dbReference>
<keyword evidence="8 14" id="KW-0269">Exonuclease</keyword>
<keyword evidence="1 14" id="KW-0004">4Fe-4S</keyword>
<keyword evidence="10 14" id="KW-0408">Iron</keyword>
<keyword evidence="6 14" id="KW-0378">Hydrolase</keyword>
<dbReference type="GO" id="GO:0016787">
    <property type="term" value="F:hydrolase activity"/>
    <property type="evidence" value="ECO:0007669"/>
    <property type="project" value="UniProtKB-KW"/>
</dbReference>
<comment type="subunit">
    <text evidence="14">Heterodimer of AddA and AddB.</text>
</comment>
<keyword evidence="17" id="KW-1185">Reference proteome</keyword>
<evidence type="ECO:0000256" key="2">
    <source>
        <dbReference type="ARBA" id="ARBA00022722"/>
    </source>
</evidence>
<dbReference type="HAMAP" id="MF_01452">
    <property type="entry name" value="AddB_type1"/>
    <property type="match status" value="1"/>
</dbReference>
<dbReference type="InterPro" id="IPR027417">
    <property type="entry name" value="P-loop_NTPase"/>
</dbReference>
<evidence type="ECO:0000256" key="10">
    <source>
        <dbReference type="ARBA" id="ARBA00023004"/>
    </source>
</evidence>
<feature type="binding site" evidence="14">
    <location>
        <position position="1129"/>
    </location>
    <ligand>
        <name>[4Fe-4S] cluster</name>
        <dbReference type="ChEBI" id="CHEBI:49883"/>
    </ligand>
</feature>
<dbReference type="InterPro" id="IPR049035">
    <property type="entry name" value="ADDB_N"/>
</dbReference>
<evidence type="ECO:0000256" key="1">
    <source>
        <dbReference type="ARBA" id="ARBA00022485"/>
    </source>
</evidence>
<dbReference type="InterPro" id="IPR014140">
    <property type="entry name" value="DNA_helicase_suAddB"/>
</dbReference>
<dbReference type="Gene3D" id="3.40.50.300">
    <property type="entry name" value="P-loop containing nucleotide triphosphate hydrolases"/>
    <property type="match status" value="3"/>
</dbReference>
<accession>A0ABS2RCW8</accession>
<dbReference type="RefSeq" id="WP_077112344.1">
    <property type="nucleotide sequence ID" value="NZ_JAFBFH010000051.1"/>
</dbReference>
<evidence type="ECO:0000256" key="3">
    <source>
        <dbReference type="ARBA" id="ARBA00022723"/>
    </source>
</evidence>
<dbReference type="Proteomes" id="UP000823485">
    <property type="component" value="Unassembled WGS sequence"/>
</dbReference>
<evidence type="ECO:0000313" key="16">
    <source>
        <dbReference type="EMBL" id="MBM7717506.1"/>
    </source>
</evidence>
<proteinExistence type="inferred from homology"/>
<reference evidence="16 17" key="1">
    <citation type="submission" date="2021-01" db="EMBL/GenBank/DDBJ databases">
        <title>Genomic Encyclopedia of Type Strains, Phase IV (KMG-IV): sequencing the most valuable type-strain genomes for metagenomic binning, comparative biology and taxonomic classification.</title>
        <authorList>
            <person name="Goeker M."/>
        </authorList>
    </citation>
    <scope>NUCLEOTIDE SEQUENCE [LARGE SCALE GENOMIC DNA]</scope>
    <source>
        <strain evidence="16 17">DSM 105453</strain>
    </source>
</reference>
<dbReference type="PANTHER" id="PTHR30591">
    <property type="entry name" value="RECBCD ENZYME SUBUNIT RECC"/>
    <property type="match status" value="1"/>
</dbReference>
<keyword evidence="3 14" id="KW-0479">Metal-binding</keyword>
<dbReference type="GO" id="GO:0003678">
    <property type="term" value="F:DNA helicase activity"/>
    <property type="evidence" value="ECO:0007669"/>
    <property type="project" value="UniProtKB-EC"/>
</dbReference>
<feature type="binding site" evidence="14">
    <location>
        <position position="1123"/>
    </location>
    <ligand>
        <name>[4Fe-4S] cluster</name>
        <dbReference type="ChEBI" id="CHEBI:49883"/>
    </ligand>
</feature>
<dbReference type="InterPro" id="IPR011604">
    <property type="entry name" value="PDDEXK-like_dom_sf"/>
</dbReference>
<comment type="similarity">
    <text evidence="14">Belongs to the helicase family. AddB/RexB type 1 subfamily.</text>
</comment>
<dbReference type="InterPro" id="IPR038726">
    <property type="entry name" value="PDDEXK_AddAB-type"/>
</dbReference>
<sequence>MSLRFIIGRSGTGKTTFILNEIREKLKELPDGPPILYIVPEQMTFLSEYELVQTPGLAGTIRAQVYSFTRLAWRIFQETGGSSRNHVTSAGLNMLIRKIVEDHKNELKLFRQASDKSGFVQQLEQMFTELKHYCVAPDDLAKQKEEMAFLHSTRALADKLHDIELIYRLFEKGLEGKYLDSNDSLRLLSELIDRSQYLQNAEIYIDGFHNFTPQEYLVINRLLKKCSRVTVALILDRPFQHELPDELHLFRMTGETYAHLYEMAQQEDVPVEQDIQLLHAKKFKSANLRHLEAQFESRPVSASKEEGGIQLMAAANRRAEMEGIAREIRRLVMEEGYRYKDIAVLIRNGNDYRSALETIFHDYDIPFFIDQKRSMLNHPLVELLRSVLEVINGNWRYEPVFRAVKTDLLFPLGEHIETFREQMDRLENYVLAYGKKGEDWTKNERWTYSRFRGLESAQFVQTDKEKEIEREIARSRELVTLPIVRLSRRLKKAVKGRDLCEAVYLFLEELEVPQKLEQLSENAEKKGRLIESREHDQAWNAIIELLDQFVEILGDASISLDKFISIIDSGLEEMKFSLIPPAVDQVFVANLELSRLSHIKTAFVAGLNDGVLPARMIDGGVLSDEDRTALLQAGVPIAPDSRRRLLNEEFVAYRSFTAAEKQLILSYPLADDEGKALQPSPFIERIRTMFPHATESMVVNEPAELFEDNQLEYISHPDSAIAYLTGQLQLKKRKYPMADFWWDVYNFYMADPTWKNKARRILSSLYYDNRTKKLSEDTSKKLYGDKMVASVSRMELFHSCPFSHFVSHGLKLQEREIYRLEAPHIGDLFHSALKWIADQINQHRLKWSELTKEQCAQLAKEAVEHLAPKLNNQILLSSNRHSYLKRKLEKVIERASYVMSGHAKKSGFSPVGFELSFGPNQALPPLAFTLKDGTRMELQGRIDRVDKAENENGIYVRVIDYKSSARQLDLTEVYYGLSVQMLTYLDIVVTHSKALIGQEGFPAGVFYFHLHNPMIESNKAMTMEAIEGEIHKKFKMDGLVLKDPDIIRLMDNTLKSGSSHIISAGLKTDGTLRANSKAASKEDFHKLRNHVRSLYKKSGNAILSGYVDISPYQFANKTPCQFCVYKPVCQFDQALAANQFRLIQKEKREQVIARIREEGEEI</sequence>
<protein>
    <recommendedName>
        <fullName evidence="14">ATP-dependent helicase/deoxyribonuclease subunit B</fullName>
        <ecNumber evidence="14">3.1.-.-</ecNumber>
    </recommendedName>
    <alternativeName>
        <fullName evidence="14">ATP-dependent helicase/nuclease subunit AddB</fullName>
    </alternativeName>
</protein>